<sequence>MLPRFLLHPLLSVVIQQLHPSFARNLYVLALSMNYLQSIKSLNNLKHLLLYYFWYSPCIPPEVPMYRWFLTRFWYV</sequence>
<dbReference type="InterPro" id="IPR001611">
    <property type="entry name" value="Leu-rich_rpt"/>
</dbReference>
<gene>
    <name evidence="1" type="ORF">X975_13876</name>
</gene>
<dbReference type="EMBL" id="KK120864">
    <property type="protein sequence ID" value="KFM79228.1"/>
    <property type="molecule type" value="Genomic_DNA"/>
</dbReference>
<evidence type="ECO:0000313" key="2">
    <source>
        <dbReference type="Proteomes" id="UP000054359"/>
    </source>
</evidence>
<proteinExistence type="predicted"/>
<feature type="non-terminal residue" evidence="1">
    <location>
        <position position="76"/>
    </location>
</feature>
<dbReference type="PROSITE" id="PS51450">
    <property type="entry name" value="LRR"/>
    <property type="match status" value="1"/>
</dbReference>
<evidence type="ECO:0000313" key="1">
    <source>
        <dbReference type="EMBL" id="KFM79228.1"/>
    </source>
</evidence>
<dbReference type="Proteomes" id="UP000054359">
    <property type="component" value="Unassembled WGS sequence"/>
</dbReference>
<protein>
    <submittedName>
        <fullName evidence="1">Uncharacterized protein</fullName>
    </submittedName>
</protein>
<reference evidence="1 2" key="1">
    <citation type="submission" date="2013-11" db="EMBL/GenBank/DDBJ databases">
        <title>Genome sequencing of Stegodyphus mimosarum.</title>
        <authorList>
            <person name="Bechsgaard J."/>
        </authorList>
    </citation>
    <scope>NUCLEOTIDE SEQUENCE [LARGE SCALE GENOMIC DNA]</scope>
</reference>
<organism evidence="1 2">
    <name type="scientific">Stegodyphus mimosarum</name>
    <name type="common">African social velvet spider</name>
    <dbReference type="NCBI Taxonomy" id="407821"/>
    <lineage>
        <taxon>Eukaryota</taxon>
        <taxon>Metazoa</taxon>
        <taxon>Ecdysozoa</taxon>
        <taxon>Arthropoda</taxon>
        <taxon>Chelicerata</taxon>
        <taxon>Arachnida</taxon>
        <taxon>Araneae</taxon>
        <taxon>Araneomorphae</taxon>
        <taxon>Entelegynae</taxon>
        <taxon>Eresoidea</taxon>
        <taxon>Eresidae</taxon>
        <taxon>Stegodyphus</taxon>
    </lineage>
</organism>
<name>A0A087UPD9_STEMI</name>
<accession>A0A087UPD9</accession>
<dbReference type="AlphaFoldDB" id="A0A087UPD9"/>
<keyword evidence="2" id="KW-1185">Reference proteome</keyword>